<sequence>MSGCGSCSACGGSDDRAQEYKNCLGQSAVKCPICETEITFEKLPPGRKVKCTKCDSIIEVIPLLLN</sequence>
<evidence type="ECO:0000313" key="1">
    <source>
        <dbReference type="EMBL" id="SFG81734.1"/>
    </source>
</evidence>
<dbReference type="OrthoDB" id="1809496at2"/>
<dbReference type="Gene3D" id="2.20.28.160">
    <property type="match status" value="1"/>
</dbReference>
<evidence type="ECO:0000313" key="2">
    <source>
        <dbReference type="Proteomes" id="UP000199337"/>
    </source>
</evidence>
<dbReference type="Proteomes" id="UP000199337">
    <property type="component" value="Unassembled WGS sequence"/>
</dbReference>
<dbReference type="EMBL" id="FOOX01000010">
    <property type="protein sequence ID" value="SFG81734.1"/>
    <property type="molecule type" value="Genomic_DNA"/>
</dbReference>
<dbReference type="RefSeq" id="WP_092471990.1">
    <property type="nucleotide sequence ID" value="NZ_FOOX01000010.1"/>
</dbReference>
<protein>
    <submittedName>
        <fullName evidence="1">MJ0042 family finger-like domain-containing protein</fullName>
    </submittedName>
</protein>
<accession>A0A1I2UX99</accession>
<dbReference type="AlphaFoldDB" id="A0A1I2UX99"/>
<proteinExistence type="predicted"/>
<name>A0A1I2UX99_9FIRM</name>
<reference evidence="2" key="1">
    <citation type="submission" date="2016-10" db="EMBL/GenBank/DDBJ databases">
        <authorList>
            <person name="Varghese N."/>
            <person name="Submissions S."/>
        </authorList>
    </citation>
    <scope>NUCLEOTIDE SEQUENCE [LARGE SCALE GENOMIC DNA]</scope>
    <source>
        <strain evidence="2">DSM 17038</strain>
    </source>
</reference>
<organism evidence="1 2">
    <name type="scientific">Desulfotruncus arcticus DSM 17038</name>
    <dbReference type="NCBI Taxonomy" id="1121424"/>
    <lineage>
        <taxon>Bacteria</taxon>
        <taxon>Bacillati</taxon>
        <taxon>Bacillota</taxon>
        <taxon>Clostridia</taxon>
        <taxon>Eubacteriales</taxon>
        <taxon>Desulfallaceae</taxon>
        <taxon>Desulfotruncus</taxon>
    </lineage>
</organism>
<gene>
    <name evidence="1" type="ORF">SAMN05660649_02786</name>
</gene>
<dbReference type="STRING" id="341036.SAMN05660649_02786"/>
<keyword evidence="2" id="KW-1185">Reference proteome</keyword>